<dbReference type="Proteomes" id="UP000053268">
    <property type="component" value="Unassembled WGS sequence"/>
</dbReference>
<sequence length="391" mass="44242">MTRPRARLRFRPRPRLCQLPKQLSLSGRAYLQPQALDPPVSSALGLLRRGEGGDILPLSPPHSSAAVRVLQGVAFALHFLSLPLRNPHFAEVSDGFPGSLRAVSDRSGCPASCSDDDIKPVCAVSSIDNHVVLFKNICALDTANCRQGVLQALINNVLSPTPSVKERIAILKSKLLNDGHASHPSIFNYYDEASDDYENHDFLIEPITRNRANKKYKFKTKTTQITNVTKQSNPQAKRQGLKPFLKSQANTKKKEKLFLNPMDIFYRRLIGEQYKDENWRWTLCQDIITPFLTGVKKGPMEMTKIGIKHAIPERVFHNAAVRGKKLRENLVVVEYQPSRWLTKKNMGRERGLKLIHRRALSSDETWHCFHLTAVYREPVTMHPTNIVEGSK</sequence>
<reference evidence="1 2" key="1">
    <citation type="journal article" date="2015" name="Nat. Commun.">
        <title>Outbred genome sequencing and CRISPR/Cas9 gene editing in butterflies.</title>
        <authorList>
            <person name="Li X."/>
            <person name="Fan D."/>
            <person name="Zhang W."/>
            <person name="Liu G."/>
            <person name="Zhang L."/>
            <person name="Zhao L."/>
            <person name="Fang X."/>
            <person name="Chen L."/>
            <person name="Dong Y."/>
            <person name="Chen Y."/>
            <person name="Ding Y."/>
            <person name="Zhao R."/>
            <person name="Feng M."/>
            <person name="Zhu Y."/>
            <person name="Feng Y."/>
            <person name="Jiang X."/>
            <person name="Zhu D."/>
            <person name="Xiang H."/>
            <person name="Feng X."/>
            <person name="Li S."/>
            <person name="Wang J."/>
            <person name="Zhang G."/>
            <person name="Kronforst M.R."/>
            <person name="Wang W."/>
        </authorList>
    </citation>
    <scope>NUCLEOTIDE SEQUENCE [LARGE SCALE GENOMIC DNA]</scope>
    <source>
        <strain evidence="1">Ya'a_city_454_Px</strain>
        <tissue evidence="1">Whole body</tissue>
    </source>
</reference>
<gene>
    <name evidence="1" type="ORF">RR46_07102</name>
</gene>
<dbReference type="Gene3D" id="3.30.60.30">
    <property type="match status" value="1"/>
</dbReference>
<accession>A0A194Q4P2</accession>
<name>A0A194Q4P2_PAPXU</name>
<proteinExistence type="predicted"/>
<dbReference type="EMBL" id="KQ459463">
    <property type="protein sequence ID" value="KPJ00512.1"/>
    <property type="molecule type" value="Genomic_DNA"/>
</dbReference>
<dbReference type="AlphaFoldDB" id="A0A194Q4P2"/>
<evidence type="ECO:0000313" key="1">
    <source>
        <dbReference type="EMBL" id="KPJ00512.1"/>
    </source>
</evidence>
<evidence type="ECO:0000313" key="2">
    <source>
        <dbReference type="Proteomes" id="UP000053268"/>
    </source>
</evidence>
<keyword evidence="2" id="KW-1185">Reference proteome</keyword>
<organism evidence="1 2">
    <name type="scientific">Papilio xuthus</name>
    <name type="common">Asian swallowtail butterfly</name>
    <dbReference type="NCBI Taxonomy" id="66420"/>
    <lineage>
        <taxon>Eukaryota</taxon>
        <taxon>Metazoa</taxon>
        <taxon>Ecdysozoa</taxon>
        <taxon>Arthropoda</taxon>
        <taxon>Hexapoda</taxon>
        <taxon>Insecta</taxon>
        <taxon>Pterygota</taxon>
        <taxon>Neoptera</taxon>
        <taxon>Endopterygota</taxon>
        <taxon>Lepidoptera</taxon>
        <taxon>Glossata</taxon>
        <taxon>Ditrysia</taxon>
        <taxon>Papilionoidea</taxon>
        <taxon>Papilionidae</taxon>
        <taxon>Papilioninae</taxon>
        <taxon>Papilio</taxon>
    </lineage>
</organism>
<protein>
    <submittedName>
        <fullName evidence="1">Uncharacterized protein</fullName>
    </submittedName>
</protein>